<evidence type="ECO:0000256" key="6">
    <source>
        <dbReference type="SAM" id="Phobius"/>
    </source>
</evidence>
<reference evidence="10 11" key="1">
    <citation type="submission" date="2024-09" db="EMBL/GenBank/DDBJ databases">
        <authorList>
            <person name="Sun Q."/>
            <person name="Mori K."/>
        </authorList>
    </citation>
    <scope>NUCLEOTIDE SEQUENCE [LARGE SCALE GENOMIC DNA]</scope>
    <source>
        <strain evidence="10 11">CCM 8543</strain>
    </source>
</reference>
<feature type="transmembrane region" description="Helical" evidence="6">
    <location>
        <begin position="279"/>
        <end position="296"/>
    </location>
</feature>
<accession>A0ABV6D6A3</accession>
<dbReference type="InterPro" id="IPR056738">
    <property type="entry name" value="NfeD1b_N"/>
</dbReference>
<protein>
    <submittedName>
        <fullName evidence="10">Nodulation protein NfeD</fullName>
    </submittedName>
</protein>
<evidence type="ECO:0000259" key="8">
    <source>
        <dbReference type="Pfam" id="PF24961"/>
    </source>
</evidence>
<organism evidence="10 11">
    <name type="scientific">Chelativorans intermedius</name>
    <dbReference type="NCBI Taxonomy" id="515947"/>
    <lineage>
        <taxon>Bacteria</taxon>
        <taxon>Pseudomonadati</taxon>
        <taxon>Pseudomonadota</taxon>
        <taxon>Alphaproteobacteria</taxon>
        <taxon>Hyphomicrobiales</taxon>
        <taxon>Phyllobacteriaceae</taxon>
        <taxon>Chelativorans</taxon>
    </lineage>
</organism>
<feature type="transmembrane region" description="Helical" evidence="6">
    <location>
        <begin position="316"/>
        <end position="340"/>
    </location>
</feature>
<dbReference type="PANTHER" id="PTHR33507:SF4">
    <property type="entry name" value="NODULATION COMPETITIVENESS PROTEIN NFED"/>
    <property type="match status" value="1"/>
</dbReference>
<comment type="subcellular location">
    <subcellularLocation>
        <location evidence="1">Membrane</location>
        <topology evidence="1">Multi-pass membrane protein</topology>
    </subcellularLocation>
</comment>
<dbReference type="Pfam" id="PF01957">
    <property type="entry name" value="NfeD"/>
    <property type="match status" value="1"/>
</dbReference>
<feature type="transmembrane region" description="Helical" evidence="6">
    <location>
        <begin position="378"/>
        <end position="399"/>
    </location>
</feature>
<keyword evidence="11" id="KW-1185">Reference proteome</keyword>
<dbReference type="Pfam" id="PF24961">
    <property type="entry name" value="NfeD_membrane"/>
    <property type="match status" value="1"/>
</dbReference>
<evidence type="ECO:0000313" key="11">
    <source>
        <dbReference type="Proteomes" id="UP001589755"/>
    </source>
</evidence>
<dbReference type="InterPro" id="IPR012340">
    <property type="entry name" value="NA-bd_OB-fold"/>
</dbReference>
<dbReference type="SUPFAM" id="SSF141322">
    <property type="entry name" value="NfeD domain-like"/>
    <property type="match status" value="1"/>
</dbReference>
<proteinExistence type="predicted"/>
<sequence length="476" mass="48533">MTALRQIARPFLVAPALVRAVRALFLVLAGLAGLAAPLSSQEGGRALLLRLEGAVSPATADYVQRGLREAARRGAALVILQMDTPGGLDSSMRDIIRAILASPVPVAGFVAPSGARAASAGTYILYAAHVAAMAPGTNLGAATPIAIGGGGFPFGGAQEDEPAEEEGEAPAGPRNAAEAKAINDAVAYIRGLAELRGRNAAWAEKAVREAASLTSLAASEEGVIDFVAPDVEALLAKADGRTVRLGETETRLSTAGLAVEAMEPDWRTRLLSVVTDPNVALILLMIGIYGLIFEFLNPGALVPGTIGAVCLLTGLYALAVLPVSYAGAGLMLLGAALIVAEAFAPSFGILGLGGTLALVLGATILFDPQVPGFELSWQVVGAVALASLGLTLVIMRLAWSSHSRAVVTGRRGLIGAGGVVQSWQGNAGYVLVQGERWKAVSAAPLEAGQAVRVTGLKGLTLEVSGDATRSMTGEET</sequence>
<keyword evidence="4 6" id="KW-0472">Membrane</keyword>
<evidence type="ECO:0000256" key="3">
    <source>
        <dbReference type="ARBA" id="ARBA00022989"/>
    </source>
</evidence>
<dbReference type="RefSeq" id="WP_261521419.1">
    <property type="nucleotide sequence ID" value="NZ_JAODNW010000018.1"/>
</dbReference>
<feature type="transmembrane region" description="Helical" evidence="6">
    <location>
        <begin position="347"/>
        <end position="366"/>
    </location>
</feature>
<feature type="region of interest" description="Disordered" evidence="5">
    <location>
        <begin position="156"/>
        <end position="175"/>
    </location>
</feature>
<dbReference type="Pfam" id="PF25145">
    <property type="entry name" value="NfeD1b_N"/>
    <property type="match status" value="1"/>
</dbReference>
<dbReference type="InterPro" id="IPR056739">
    <property type="entry name" value="NfeD_membrane"/>
</dbReference>
<keyword evidence="3 6" id="KW-1133">Transmembrane helix</keyword>
<keyword evidence="2 6" id="KW-0812">Transmembrane</keyword>
<dbReference type="Gene3D" id="2.40.50.140">
    <property type="entry name" value="Nucleic acid-binding proteins"/>
    <property type="match status" value="1"/>
</dbReference>
<name>A0ABV6D6A3_9HYPH</name>
<gene>
    <name evidence="10" type="ORF">ACFFJ2_07200</name>
</gene>
<dbReference type="SUPFAM" id="SSF52096">
    <property type="entry name" value="ClpP/crotonase"/>
    <property type="match status" value="1"/>
</dbReference>
<evidence type="ECO:0000256" key="4">
    <source>
        <dbReference type="ARBA" id="ARBA00023136"/>
    </source>
</evidence>
<dbReference type="InterPro" id="IPR002810">
    <property type="entry name" value="NfeD-like_C"/>
</dbReference>
<dbReference type="CDD" id="cd07020">
    <property type="entry name" value="Clp_protease_NfeD_1"/>
    <property type="match status" value="1"/>
</dbReference>
<dbReference type="Gene3D" id="3.90.226.10">
    <property type="entry name" value="2-enoyl-CoA Hydratase, Chain A, domain 1"/>
    <property type="match status" value="1"/>
</dbReference>
<dbReference type="PANTHER" id="PTHR33507">
    <property type="entry name" value="INNER MEMBRANE PROTEIN YBBJ"/>
    <property type="match status" value="1"/>
</dbReference>
<evidence type="ECO:0000256" key="2">
    <source>
        <dbReference type="ARBA" id="ARBA00022692"/>
    </source>
</evidence>
<feature type="domain" description="NfeD-like C-terminal" evidence="7">
    <location>
        <begin position="412"/>
        <end position="463"/>
    </location>
</feature>
<evidence type="ECO:0000256" key="1">
    <source>
        <dbReference type="ARBA" id="ARBA00004141"/>
    </source>
</evidence>
<dbReference type="Proteomes" id="UP001589755">
    <property type="component" value="Unassembled WGS sequence"/>
</dbReference>
<dbReference type="InterPro" id="IPR052165">
    <property type="entry name" value="Membrane_assoc_protease"/>
</dbReference>
<evidence type="ECO:0000259" key="9">
    <source>
        <dbReference type="Pfam" id="PF25145"/>
    </source>
</evidence>
<evidence type="ECO:0000256" key="5">
    <source>
        <dbReference type="SAM" id="MobiDB-lite"/>
    </source>
</evidence>
<dbReference type="InterPro" id="IPR029045">
    <property type="entry name" value="ClpP/crotonase-like_dom_sf"/>
</dbReference>
<feature type="compositionally biased region" description="Acidic residues" evidence="5">
    <location>
        <begin position="158"/>
        <end position="168"/>
    </location>
</feature>
<evidence type="ECO:0000259" key="7">
    <source>
        <dbReference type="Pfam" id="PF01957"/>
    </source>
</evidence>
<feature type="domain" description="NfeD integral membrane" evidence="8">
    <location>
        <begin position="278"/>
        <end position="394"/>
    </location>
</feature>
<comment type="caution">
    <text evidence="10">The sequence shown here is derived from an EMBL/GenBank/DDBJ whole genome shotgun (WGS) entry which is preliminary data.</text>
</comment>
<evidence type="ECO:0000313" key="10">
    <source>
        <dbReference type="EMBL" id="MFC0208184.1"/>
    </source>
</evidence>
<dbReference type="EMBL" id="JBHLXD010000009">
    <property type="protein sequence ID" value="MFC0208184.1"/>
    <property type="molecule type" value="Genomic_DNA"/>
</dbReference>
<feature type="domain" description="NfeD1b N-terminal" evidence="9">
    <location>
        <begin position="52"/>
        <end position="149"/>
    </location>
</feature>